<dbReference type="Proteomes" id="UP000186455">
    <property type="component" value="Unassembled WGS sequence"/>
</dbReference>
<keyword evidence="3" id="KW-1185">Reference proteome</keyword>
<name>A0A1Q4V9L5_9ACTN</name>
<feature type="region of interest" description="Disordered" evidence="1">
    <location>
        <begin position="1"/>
        <end position="23"/>
    </location>
</feature>
<dbReference type="RefSeq" id="WP_073786233.1">
    <property type="nucleotide sequence ID" value="NZ_CP109583.1"/>
</dbReference>
<gene>
    <name evidence="2" type="ORF">AB852_09865</name>
</gene>
<evidence type="ECO:0000313" key="3">
    <source>
        <dbReference type="Proteomes" id="UP000186455"/>
    </source>
</evidence>
<proteinExistence type="predicted"/>
<dbReference type="EMBL" id="LFBV01000002">
    <property type="protein sequence ID" value="OKH94558.1"/>
    <property type="molecule type" value="Genomic_DNA"/>
</dbReference>
<sequence length="139" mass="14973">MPISRDTDLTSSDPGGAAPPPALPQRLRRWAVTARDQAAVSALTEEAGLLGRDDIRLVLVREDTATGLRCDWSALARQLYVLELSAAERVFLGFVLSMAGSHQTALSRVQELDEARLAIVLRALVRLSGNGRIAVGTRV</sequence>
<evidence type="ECO:0000256" key="1">
    <source>
        <dbReference type="SAM" id="MobiDB-lite"/>
    </source>
</evidence>
<comment type="caution">
    <text evidence="2">The sequence shown here is derived from an EMBL/GenBank/DDBJ whole genome shotgun (WGS) entry which is preliminary data.</text>
</comment>
<dbReference type="AlphaFoldDB" id="A0A1Q4V9L5"/>
<accession>A0A1Q4V9L5</accession>
<reference evidence="2 3" key="1">
    <citation type="submission" date="2015-06" db="EMBL/GenBank/DDBJ databases">
        <title>Cloning and characterization of the uncialamcin biosynthetic gene cluster.</title>
        <authorList>
            <person name="Yan X."/>
            <person name="Huang T."/>
            <person name="Ge H."/>
            <person name="Shen B."/>
        </authorList>
    </citation>
    <scope>NUCLEOTIDE SEQUENCE [LARGE SCALE GENOMIC DNA]</scope>
    <source>
        <strain evidence="2 3">DCA2648</strain>
    </source>
</reference>
<evidence type="ECO:0000313" key="2">
    <source>
        <dbReference type="EMBL" id="OKH94558.1"/>
    </source>
</evidence>
<protein>
    <submittedName>
        <fullName evidence="2">Uncharacterized protein</fullName>
    </submittedName>
</protein>
<dbReference type="GeneID" id="96790375"/>
<organism evidence="2 3">
    <name type="scientific">Streptomyces uncialis</name>
    <dbReference type="NCBI Taxonomy" id="1048205"/>
    <lineage>
        <taxon>Bacteria</taxon>
        <taxon>Bacillati</taxon>
        <taxon>Actinomycetota</taxon>
        <taxon>Actinomycetes</taxon>
        <taxon>Kitasatosporales</taxon>
        <taxon>Streptomycetaceae</taxon>
        <taxon>Streptomyces</taxon>
    </lineage>
</organism>